<evidence type="ECO:0000313" key="2">
    <source>
        <dbReference type="EMBL" id="KWX12437.1"/>
    </source>
</evidence>
<keyword evidence="1" id="KW-0812">Transmembrane</keyword>
<accession>A0A132NQY9</accession>
<evidence type="ECO:0000256" key="1">
    <source>
        <dbReference type="SAM" id="Phobius"/>
    </source>
</evidence>
<name>A0A132NQY9_GIAIN</name>
<dbReference type="Proteomes" id="UP000070089">
    <property type="component" value="Unassembled WGS sequence"/>
</dbReference>
<organism evidence="2 3">
    <name type="scientific">Giardia duodenalis assemblage B</name>
    <dbReference type="NCBI Taxonomy" id="1394984"/>
    <lineage>
        <taxon>Eukaryota</taxon>
        <taxon>Metamonada</taxon>
        <taxon>Diplomonadida</taxon>
        <taxon>Hexamitidae</taxon>
        <taxon>Giardiinae</taxon>
        <taxon>Giardia</taxon>
    </lineage>
</organism>
<sequence length="111" mass="12703">MHQKVGRISRLKFRRECDMKVFDCCPAFSRLAIHGWPWIIAILTVPLGIMYAVRTYYMVQYGMDSLSATVRGGLFAVGVVNIILLLFLLVASDFLYRLVELKKASQKEKSE</sequence>
<dbReference type="VEuPathDB" id="GiardiaDB:QR46_3577"/>
<keyword evidence="1" id="KW-1133">Transmembrane helix</keyword>
<comment type="caution">
    <text evidence="2">The sequence shown here is derived from an EMBL/GenBank/DDBJ whole genome shotgun (WGS) entry which is preliminary data.</text>
</comment>
<dbReference type="EMBL" id="JXTI01000117">
    <property type="protein sequence ID" value="KWX12437.1"/>
    <property type="molecule type" value="Genomic_DNA"/>
</dbReference>
<feature type="transmembrane region" description="Helical" evidence="1">
    <location>
        <begin position="36"/>
        <end position="53"/>
    </location>
</feature>
<keyword evidence="1" id="KW-0472">Membrane</keyword>
<dbReference type="AlphaFoldDB" id="A0A132NQY9"/>
<proteinExistence type="predicted"/>
<gene>
    <name evidence="2" type="ORF">QR46_3577</name>
</gene>
<reference evidence="2 3" key="1">
    <citation type="journal article" date="2015" name="Mol. Biochem. Parasitol.">
        <title>Identification of polymorphic genes for use in assemblage B genotyping assays through comparative genomics of multiple assemblage B Giardia duodenalis isolates.</title>
        <authorList>
            <person name="Wielinga C."/>
            <person name="Thompson R.C."/>
            <person name="Monis P."/>
            <person name="Ryan U."/>
        </authorList>
    </citation>
    <scope>NUCLEOTIDE SEQUENCE [LARGE SCALE GENOMIC DNA]</scope>
    <source>
        <strain evidence="2 3">BAH15c1</strain>
    </source>
</reference>
<protein>
    <submittedName>
        <fullName evidence="2">Uncharacterized protein</fullName>
    </submittedName>
</protein>
<feature type="transmembrane region" description="Helical" evidence="1">
    <location>
        <begin position="73"/>
        <end position="99"/>
    </location>
</feature>
<evidence type="ECO:0000313" key="3">
    <source>
        <dbReference type="Proteomes" id="UP000070089"/>
    </source>
</evidence>
<dbReference type="OrthoDB" id="10259459at2759"/>